<dbReference type="HOGENOM" id="CLU_1029374_0_0_10"/>
<name>B4S507_PROA2</name>
<dbReference type="GO" id="GO:0009307">
    <property type="term" value="P:DNA restriction-modification system"/>
    <property type="evidence" value="ECO:0007669"/>
    <property type="project" value="InterPro"/>
</dbReference>
<dbReference type="GO" id="GO:0003677">
    <property type="term" value="F:DNA binding"/>
    <property type="evidence" value="ECO:0007669"/>
    <property type="project" value="InterPro"/>
</dbReference>
<dbReference type="SUPFAM" id="SSF52980">
    <property type="entry name" value="Restriction endonuclease-like"/>
    <property type="match status" value="1"/>
</dbReference>
<dbReference type="InterPro" id="IPR011335">
    <property type="entry name" value="Restrct_endonuc-II-like"/>
</dbReference>
<keyword evidence="2" id="KW-0540">Nuclease</keyword>
<dbReference type="GO" id="GO:0015666">
    <property type="term" value="F:restriction endodeoxyribonuclease activity"/>
    <property type="evidence" value="ECO:0007669"/>
    <property type="project" value="TreeGrafter"/>
</dbReference>
<gene>
    <name evidence="2" type="ordered locus">Paes_0449</name>
</gene>
<organism evidence="2 3">
    <name type="scientific">Prosthecochloris aestuarii (strain DSM 271 / SK 413)</name>
    <dbReference type="NCBI Taxonomy" id="290512"/>
    <lineage>
        <taxon>Bacteria</taxon>
        <taxon>Pseudomonadati</taxon>
        <taxon>Chlorobiota</taxon>
        <taxon>Chlorobiia</taxon>
        <taxon>Chlorobiales</taxon>
        <taxon>Chlorobiaceae</taxon>
        <taxon>Prosthecochloris</taxon>
    </lineage>
</organism>
<proteinExistence type="predicted"/>
<dbReference type="InterPro" id="IPR052906">
    <property type="entry name" value="Type_IV_Methyl-Rstrct_Enzyme"/>
</dbReference>
<reference evidence="2" key="1">
    <citation type="submission" date="2008-06" db="EMBL/GenBank/DDBJ databases">
        <title>Complete sequence of chromosome of Prosthecochloris aestuarii DSM 271.</title>
        <authorList>
            <consortium name="US DOE Joint Genome Institute"/>
            <person name="Lucas S."/>
            <person name="Copeland A."/>
            <person name="Lapidus A."/>
            <person name="Glavina del Rio T."/>
            <person name="Dalin E."/>
            <person name="Tice H."/>
            <person name="Bruce D."/>
            <person name="Goodwin L."/>
            <person name="Pitluck S."/>
            <person name="Schmutz J."/>
            <person name="Larimer F."/>
            <person name="Land M."/>
            <person name="Hauser L."/>
            <person name="Kyrpides N."/>
            <person name="Anderson I."/>
            <person name="Liu Z."/>
            <person name="Li T."/>
            <person name="Zhao F."/>
            <person name="Overmann J."/>
            <person name="Bryant D.A."/>
            <person name="Richardson P."/>
        </authorList>
    </citation>
    <scope>NUCLEOTIDE SEQUENCE [LARGE SCALE GENOMIC DNA]</scope>
    <source>
        <strain evidence="2">DSM 271</strain>
    </source>
</reference>
<dbReference type="Gene3D" id="3.40.1350.10">
    <property type="match status" value="1"/>
</dbReference>
<dbReference type="PANTHER" id="PTHR30015">
    <property type="entry name" value="MRR RESTRICTION SYSTEM PROTEIN"/>
    <property type="match status" value="1"/>
</dbReference>
<dbReference type="Proteomes" id="UP000002725">
    <property type="component" value="Chromosome"/>
</dbReference>
<dbReference type="InterPro" id="IPR011856">
    <property type="entry name" value="tRNA_endonuc-like_dom_sf"/>
</dbReference>
<evidence type="ECO:0000313" key="3">
    <source>
        <dbReference type="Proteomes" id="UP000002725"/>
    </source>
</evidence>
<dbReference type="EMBL" id="CP001108">
    <property type="protein sequence ID" value="ACF45505.1"/>
    <property type="molecule type" value="Genomic_DNA"/>
</dbReference>
<dbReference type="PANTHER" id="PTHR30015:SF7">
    <property type="entry name" value="TYPE IV METHYL-DIRECTED RESTRICTION ENZYME ECOKMRR"/>
    <property type="match status" value="1"/>
</dbReference>
<sequence>MSNVGRIQPLEYSTSVALFENGSNQLGVPRYVHDLIHASVCPYCGEAVELEDRSYTELWGDETCHERYRCNGCGWWRSHEIPNKYFRGSARMGVLHIADLRERHLLANAIDQILESADRLRAYDPTKFEKLVGDVMKEFLGCQVDHVGKSNDGGIDLILMHSDRGPIPVQVKRRQADGKVESVALVREFRGAMVLAGFDEGLIVSTADHYSRQAMAASVARPEHLLPQKIDLVDCRRFLDILRVLKVSST</sequence>
<feature type="domain" description="Restriction endonuclease type IV Mrr" evidence="1">
    <location>
        <begin position="121"/>
        <end position="241"/>
    </location>
</feature>
<evidence type="ECO:0000313" key="2">
    <source>
        <dbReference type="EMBL" id="ACF45505.1"/>
    </source>
</evidence>
<accession>B4S507</accession>
<dbReference type="AlphaFoldDB" id="B4S507"/>
<keyword evidence="3" id="KW-1185">Reference proteome</keyword>
<evidence type="ECO:0000259" key="1">
    <source>
        <dbReference type="Pfam" id="PF04471"/>
    </source>
</evidence>
<dbReference type="Pfam" id="PF04471">
    <property type="entry name" value="Mrr_cat"/>
    <property type="match status" value="1"/>
</dbReference>
<dbReference type="InterPro" id="IPR007560">
    <property type="entry name" value="Restrct_endonuc_IV_Mrr"/>
</dbReference>
<dbReference type="eggNOG" id="COG1715">
    <property type="taxonomic scope" value="Bacteria"/>
</dbReference>
<keyword evidence="2" id="KW-0378">Hydrolase</keyword>
<dbReference type="STRING" id="290512.Paes_0449"/>
<keyword evidence="2" id="KW-0255">Endonuclease</keyword>
<dbReference type="KEGG" id="paa:Paes_0449"/>
<protein>
    <submittedName>
        <fullName evidence="2">Restriction endonuclease</fullName>
    </submittedName>
</protein>